<dbReference type="GO" id="GO:0046872">
    <property type="term" value="F:metal ion binding"/>
    <property type="evidence" value="ECO:0007669"/>
    <property type="project" value="UniProtKB-KW"/>
</dbReference>
<reference evidence="7" key="1">
    <citation type="submission" date="2023-05" db="EMBL/GenBank/DDBJ databases">
        <title>Mariniplasma microaerophilum sp. nov., a novel anaerobic mollicute isolated from terrestrial mud volcano, Taman Peninsula, Russia.</title>
        <authorList>
            <person name="Khomyakova M.A."/>
            <person name="Merkel A.Y."/>
            <person name="Slobodkin A.I."/>
        </authorList>
    </citation>
    <scope>NUCLEOTIDE SEQUENCE</scope>
    <source>
        <strain evidence="7">M4Ah</strain>
    </source>
</reference>
<sequence>MMQAIYPFIVLGIIGAVLGVVLSLANQYLTVKEDPRIDDIEKLLPNYNCGACGTPGCRAFAAGIVNGEVKNVSRCRPGKLDKHFNPILEYIKDHPNPDGTTIDLKL</sequence>
<evidence type="ECO:0000256" key="1">
    <source>
        <dbReference type="ARBA" id="ARBA00022485"/>
    </source>
</evidence>
<dbReference type="Pfam" id="PF04060">
    <property type="entry name" value="FeS"/>
    <property type="match status" value="1"/>
</dbReference>
<feature type="domain" description="4Fe-4S" evidence="6">
    <location>
        <begin position="32"/>
        <end position="93"/>
    </location>
</feature>
<feature type="transmembrane region" description="Helical" evidence="5">
    <location>
        <begin position="6"/>
        <end position="26"/>
    </location>
</feature>
<dbReference type="GO" id="GO:0051539">
    <property type="term" value="F:4 iron, 4 sulfur cluster binding"/>
    <property type="evidence" value="ECO:0007669"/>
    <property type="project" value="UniProtKB-KW"/>
</dbReference>
<comment type="caution">
    <text evidence="7">The sequence shown here is derived from an EMBL/GenBank/DDBJ whole genome shotgun (WGS) entry which is preliminary data.</text>
</comment>
<keyword evidence="4" id="KW-0411">Iron-sulfur</keyword>
<keyword evidence="8" id="KW-1185">Reference proteome</keyword>
<accession>A0AAW6U2P6</accession>
<keyword evidence="5" id="KW-0472">Membrane</keyword>
<keyword evidence="1" id="KW-0004">4Fe-4S</keyword>
<evidence type="ECO:0000256" key="5">
    <source>
        <dbReference type="SAM" id="Phobius"/>
    </source>
</evidence>
<dbReference type="EMBL" id="JASCXW010000002">
    <property type="protein sequence ID" value="MDI6452243.1"/>
    <property type="molecule type" value="Genomic_DNA"/>
</dbReference>
<name>A0AAW6U2P6_9MOLU</name>
<evidence type="ECO:0000313" key="7">
    <source>
        <dbReference type="EMBL" id="MDI6452243.1"/>
    </source>
</evidence>
<dbReference type="Gene3D" id="1.10.15.40">
    <property type="entry name" value="Electron transport complex subunit B, putative Fe-S cluster"/>
    <property type="match status" value="1"/>
</dbReference>
<evidence type="ECO:0000256" key="4">
    <source>
        <dbReference type="ARBA" id="ARBA00023014"/>
    </source>
</evidence>
<dbReference type="RefSeq" id="WP_282838658.1">
    <property type="nucleotide sequence ID" value="NZ_JASCXW010000002.1"/>
</dbReference>
<dbReference type="Proteomes" id="UP001431532">
    <property type="component" value="Unassembled WGS sequence"/>
</dbReference>
<dbReference type="InterPro" id="IPR007202">
    <property type="entry name" value="4Fe-4S_dom"/>
</dbReference>
<evidence type="ECO:0000256" key="2">
    <source>
        <dbReference type="ARBA" id="ARBA00022723"/>
    </source>
</evidence>
<dbReference type="PROSITE" id="PS51656">
    <property type="entry name" value="4FE4S"/>
    <property type="match status" value="1"/>
</dbReference>
<dbReference type="AlphaFoldDB" id="A0AAW6U2P6"/>
<proteinExistence type="predicted"/>
<keyword evidence="5" id="KW-0812">Transmembrane</keyword>
<keyword evidence="2" id="KW-0479">Metal-binding</keyword>
<gene>
    <name evidence="7" type="ORF">QJ521_01595</name>
</gene>
<protein>
    <submittedName>
        <fullName evidence="7">(Fe-S)-binding protein</fullName>
    </submittedName>
</protein>
<evidence type="ECO:0000313" key="8">
    <source>
        <dbReference type="Proteomes" id="UP001431532"/>
    </source>
</evidence>
<keyword evidence="3" id="KW-0408">Iron</keyword>
<organism evidence="7 8">
    <name type="scientific">Peloplasma aerotolerans</name>
    <dbReference type="NCBI Taxonomy" id="3044389"/>
    <lineage>
        <taxon>Bacteria</taxon>
        <taxon>Bacillati</taxon>
        <taxon>Mycoplasmatota</taxon>
        <taxon>Mollicutes</taxon>
        <taxon>Acholeplasmatales</taxon>
        <taxon>Acholeplasmataceae</taxon>
        <taxon>Peloplasma</taxon>
    </lineage>
</organism>
<evidence type="ECO:0000256" key="3">
    <source>
        <dbReference type="ARBA" id="ARBA00023004"/>
    </source>
</evidence>
<keyword evidence="5" id="KW-1133">Transmembrane helix</keyword>
<evidence type="ECO:0000259" key="6">
    <source>
        <dbReference type="PROSITE" id="PS51656"/>
    </source>
</evidence>